<dbReference type="RefSeq" id="XP_030835855.1">
    <property type="nucleotide sequence ID" value="XM_030979995.1"/>
</dbReference>
<dbReference type="GO" id="GO:0008289">
    <property type="term" value="F:lipid binding"/>
    <property type="evidence" value="ECO:0007669"/>
    <property type="project" value="UniProtKB-KW"/>
</dbReference>
<dbReference type="Proteomes" id="UP000007110">
    <property type="component" value="Unassembled WGS sequence"/>
</dbReference>
<dbReference type="GO" id="GO:0004509">
    <property type="term" value="F:steroid 21-monooxygenase activity"/>
    <property type="evidence" value="ECO:0007669"/>
    <property type="project" value="UniProtKB-EC"/>
</dbReference>
<dbReference type="GO" id="GO:0042446">
    <property type="term" value="P:hormone biosynthetic process"/>
    <property type="evidence" value="ECO:0000318"/>
    <property type="project" value="GO_Central"/>
</dbReference>
<evidence type="ECO:0000256" key="15">
    <source>
        <dbReference type="ARBA" id="ARBA00044116"/>
    </source>
</evidence>
<dbReference type="GO" id="GO:0005506">
    <property type="term" value="F:iron ion binding"/>
    <property type="evidence" value="ECO:0007669"/>
    <property type="project" value="InterPro"/>
</dbReference>
<evidence type="ECO:0000256" key="17">
    <source>
        <dbReference type="ARBA" id="ARBA00044265"/>
    </source>
</evidence>
<dbReference type="GO" id="GO:0005789">
    <property type="term" value="C:endoplasmic reticulum membrane"/>
    <property type="evidence" value="ECO:0007669"/>
    <property type="project" value="UniProtKB-SubCell"/>
</dbReference>
<dbReference type="PRINTS" id="PR00385">
    <property type="entry name" value="P450"/>
</dbReference>
<dbReference type="Gene3D" id="1.10.630.10">
    <property type="entry name" value="Cytochrome P450"/>
    <property type="match status" value="1"/>
</dbReference>
<dbReference type="InterPro" id="IPR002401">
    <property type="entry name" value="Cyt_P450_E_grp-I"/>
</dbReference>
<dbReference type="OrthoDB" id="639466at2759"/>
<comment type="subcellular location">
    <subcellularLocation>
        <location evidence="1">Endomembrane system</location>
        <topology evidence="1">Peripheral membrane protein</topology>
    </subcellularLocation>
    <subcellularLocation>
        <location evidence="3">Endoplasmic reticulum membrane</location>
    </subcellularLocation>
    <subcellularLocation>
        <location evidence="2">Microsome membrane</location>
    </subcellularLocation>
</comment>
<dbReference type="EnsemblMetazoa" id="XM_030979996">
    <property type="protein sequence ID" value="XP_030835856"/>
    <property type="gene ID" value="LOC589336"/>
</dbReference>
<dbReference type="GO" id="GO:0008610">
    <property type="term" value="P:lipid biosynthetic process"/>
    <property type="evidence" value="ECO:0007669"/>
    <property type="project" value="UniProtKB-ARBA"/>
</dbReference>
<dbReference type="CDD" id="cd11027">
    <property type="entry name" value="CYP17A1-like"/>
    <property type="match status" value="1"/>
</dbReference>
<dbReference type="EnsemblMetazoa" id="XM_030979995">
    <property type="protein sequence ID" value="XP_030835855"/>
    <property type="gene ID" value="LOC589336"/>
</dbReference>
<feature type="binding site" description="axial binding residue" evidence="21">
    <location>
        <position position="449"/>
    </location>
    <ligand>
        <name>heme</name>
        <dbReference type="ChEBI" id="CHEBI:30413"/>
    </ligand>
    <ligandPart>
        <name>Fe</name>
        <dbReference type="ChEBI" id="CHEBI:18248"/>
    </ligandPart>
</feature>
<accession>A0A7M7NFD1</accession>
<evidence type="ECO:0000256" key="18">
    <source>
        <dbReference type="ARBA" id="ARBA00044282"/>
    </source>
</evidence>
<dbReference type="PANTHER" id="PTHR24289:SF20">
    <property type="entry name" value="STEROID 17-ALPHA-HYDROXYLASE_17,20 LYASE"/>
    <property type="match status" value="1"/>
</dbReference>
<dbReference type="PRINTS" id="PR00463">
    <property type="entry name" value="EP450I"/>
</dbReference>
<evidence type="ECO:0000256" key="10">
    <source>
        <dbReference type="ARBA" id="ARBA00023004"/>
    </source>
</evidence>
<evidence type="ECO:0000256" key="1">
    <source>
        <dbReference type="ARBA" id="ARBA00004184"/>
    </source>
</evidence>
<evidence type="ECO:0000256" key="4">
    <source>
        <dbReference type="ARBA" id="ARBA00010617"/>
    </source>
</evidence>
<evidence type="ECO:0000256" key="23">
    <source>
        <dbReference type="SAM" id="Phobius"/>
    </source>
</evidence>
<keyword evidence="12" id="KW-0446">Lipid-binding</keyword>
<reference evidence="24" key="2">
    <citation type="submission" date="2021-01" db="UniProtKB">
        <authorList>
            <consortium name="EnsemblMetazoa"/>
        </authorList>
    </citation>
    <scope>IDENTIFICATION</scope>
</reference>
<dbReference type="GO" id="GO:0004508">
    <property type="term" value="F:steroid 17-alpha-monooxygenase activity"/>
    <property type="evidence" value="ECO:0000318"/>
    <property type="project" value="GO_Central"/>
</dbReference>
<feature type="transmembrane region" description="Helical" evidence="23">
    <location>
        <begin position="15"/>
        <end position="37"/>
    </location>
</feature>
<dbReference type="Pfam" id="PF00067">
    <property type="entry name" value="p450"/>
    <property type="match status" value="1"/>
</dbReference>
<sequence>MIDLLGAGESGFGQFNALTITATLGMVTATLALWTIVRPKRFPPGPRGLPIVGSIYSINDSPEVVFGEWAKKYGDIFGFKAGERWIVVLNRQALIKEAVLKQSVGFADRPDFLSLDIFSDGFKDIAFSPYSETWKLHRKLAHSALRHFATGKPLQDLISSVYPKVEKKLAMTEGQPIDPKVLITLLMYNVLAQMCFGRSYELEDPNVAQWMNTNDEINEHLGLGLAADFFSWAKYLPTNGPWMLKELQERLWGFLRLQVDETREHYDPENINNVYSLLLKAQEDARKEGENVDKLTDTHIFQTIADIFTAGILTTVETLYWAMALLATYPEIQAKIRVEIDDVIGRDRLPTINDRGKLPYTEASLYEVLRYSSIVPNALPHATTRDTEFGGYHIPKGTTVIINTYSMHYDPQEWDQPDKFLPEHFMDGSGTVRDHPPSFLPFGAGRRGCLGEAVAKADLFLIFTWFMQNYTFSKVPGKESEEILKMIPQTASGRLLLSYEIMINKRD</sequence>
<dbReference type="KEGG" id="spu:589336"/>
<dbReference type="AlphaFoldDB" id="A0A7M7NFD1"/>
<protein>
    <recommendedName>
        <fullName evidence="15">Steroid 21-hydroxylase</fullName>
        <ecNumber evidence="14">1.14.14.16</ecNumber>
    </recommendedName>
    <alternativeName>
        <fullName evidence="19">21-OHase</fullName>
    </alternativeName>
    <alternativeName>
        <fullName evidence="16">Cytochrome P-450c21</fullName>
    </alternativeName>
    <alternativeName>
        <fullName evidence="20">Cytochrome P450 21</fullName>
    </alternativeName>
    <alternativeName>
        <fullName evidence="18">Cytochrome P450 XXI</fullName>
    </alternativeName>
    <alternativeName>
        <fullName evidence="17">Cytochrome P450-C21</fullName>
    </alternativeName>
</protein>
<evidence type="ECO:0000256" key="3">
    <source>
        <dbReference type="ARBA" id="ARBA00004586"/>
    </source>
</evidence>
<reference evidence="25" key="1">
    <citation type="submission" date="2015-02" db="EMBL/GenBank/DDBJ databases">
        <title>Genome sequencing for Strongylocentrotus purpuratus.</title>
        <authorList>
            <person name="Murali S."/>
            <person name="Liu Y."/>
            <person name="Vee V."/>
            <person name="English A."/>
            <person name="Wang M."/>
            <person name="Skinner E."/>
            <person name="Han Y."/>
            <person name="Muzny D.M."/>
            <person name="Worley K.C."/>
            <person name="Gibbs R.A."/>
        </authorList>
    </citation>
    <scope>NUCLEOTIDE SEQUENCE</scope>
</reference>
<evidence type="ECO:0000256" key="19">
    <source>
        <dbReference type="ARBA" id="ARBA00044304"/>
    </source>
</evidence>
<keyword evidence="13 23" id="KW-0472">Membrane</keyword>
<evidence type="ECO:0000256" key="7">
    <source>
        <dbReference type="ARBA" id="ARBA00022824"/>
    </source>
</evidence>
<evidence type="ECO:0000313" key="25">
    <source>
        <dbReference type="Proteomes" id="UP000007110"/>
    </source>
</evidence>
<dbReference type="OMA" id="IVENHDI"/>
<keyword evidence="7" id="KW-0256">Endoplasmic reticulum</keyword>
<dbReference type="GO" id="GO:0042448">
    <property type="term" value="P:progesterone metabolic process"/>
    <property type="evidence" value="ECO:0000318"/>
    <property type="project" value="GO_Central"/>
</dbReference>
<comment type="cofactor">
    <cofactor evidence="21">
        <name>heme</name>
        <dbReference type="ChEBI" id="CHEBI:30413"/>
    </cofactor>
</comment>
<evidence type="ECO:0000256" key="12">
    <source>
        <dbReference type="ARBA" id="ARBA00023121"/>
    </source>
</evidence>
<evidence type="ECO:0000256" key="8">
    <source>
        <dbReference type="ARBA" id="ARBA00022848"/>
    </source>
</evidence>
<organism evidence="24 25">
    <name type="scientific">Strongylocentrotus purpuratus</name>
    <name type="common">Purple sea urchin</name>
    <dbReference type="NCBI Taxonomy" id="7668"/>
    <lineage>
        <taxon>Eukaryota</taxon>
        <taxon>Metazoa</taxon>
        <taxon>Echinodermata</taxon>
        <taxon>Eleutherozoa</taxon>
        <taxon>Echinozoa</taxon>
        <taxon>Echinoidea</taxon>
        <taxon>Euechinoidea</taxon>
        <taxon>Echinacea</taxon>
        <taxon>Camarodonta</taxon>
        <taxon>Echinidea</taxon>
        <taxon>Strongylocentrotidae</taxon>
        <taxon>Strongylocentrotus</taxon>
    </lineage>
</organism>
<evidence type="ECO:0000256" key="9">
    <source>
        <dbReference type="ARBA" id="ARBA00023002"/>
    </source>
</evidence>
<evidence type="ECO:0000256" key="2">
    <source>
        <dbReference type="ARBA" id="ARBA00004524"/>
    </source>
</evidence>
<dbReference type="InterPro" id="IPR001128">
    <property type="entry name" value="Cyt_P450"/>
</dbReference>
<dbReference type="EnsemblMetazoa" id="XM_030979994">
    <property type="protein sequence ID" value="XP_030835854"/>
    <property type="gene ID" value="LOC589336"/>
</dbReference>
<keyword evidence="10 21" id="KW-0408">Iron</keyword>
<evidence type="ECO:0000256" key="5">
    <source>
        <dbReference type="ARBA" id="ARBA00022617"/>
    </source>
</evidence>
<evidence type="ECO:0000256" key="22">
    <source>
        <dbReference type="RuleBase" id="RU000461"/>
    </source>
</evidence>
<dbReference type="InParanoid" id="A0A7M7NFD1"/>
<proteinExistence type="inferred from homology"/>
<dbReference type="GO" id="GO:0020037">
    <property type="term" value="F:heme binding"/>
    <property type="evidence" value="ECO:0007669"/>
    <property type="project" value="InterPro"/>
</dbReference>
<evidence type="ECO:0000313" key="24">
    <source>
        <dbReference type="EnsemblMetazoa" id="XP_030835854"/>
    </source>
</evidence>
<dbReference type="InterPro" id="IPR036396">
    <property type="entry name" value="Cyt_P450_sf"/>
</dbReference>
<evidence type="ECO:0000256" key="21">
    <source>
        <dbReference type="PIRSR" id="PIRSR602401-1"/>
    </source>
</evidence>
<dbReference type="InterPro" id="IPR017972">
    <property type="entry name" value="Cyt_P450_CS"/>
</dbReference>
<dbReference type="GeneID" id="589336"/>
<keyword evidence="25" id="KW-1185">Reference proteome</keyword>
<evidence type="ECO:0000256" key="14">
    <source>
        <dbReference type="ARBA" id="ARBA00044040"/>
    </source>
</evidence>
<keyword evidence="23" id="KW-1133">Transmembrane helix</keyword>
<evidence type="ECO:0000256" key="20">
    <source>
        <dbReference type="ARBA" id="ARBA00044342"/>
    </source>
</evidence>
<keyword evidence="6 21" id="KW-0479">Metal-binding</keyword>
<keyword evidence="5 21" id="KW-0349">Heme</keyword>
<dbReference type="RefSeq" id="XP_030835856.1">
    <property type="nucleotide sequence ID" value="XM_030979996.1"/>
</dbReference>
<dbReference type="PROSITE" id="PS00086">
    <property type="entry name" value="CYTOCHROME_P450"/>
    <property type="match status" value="1"/>
</dbReference>
<comment type="similarity">
    <text evidence="4 22">Belongs to the cytochrome P450 family.</text>
</comment>
<evidence type="ECO:0000256" key="6">
    <source>
        <dbReference type="ARBA" id="ARBA00022723"/>
    </source>
</evidence>
<dbReference type="SUPFAM" id="SSF48264">
    <property type="entry name" value="Cytochrome P450"/>
    <property type="match status" value="1"/>
</dbReference>
<dbReference type="EC" id="1.14.14.16" evidence="14"/>
<dbReference type="FunFam" id="1.10.630.10:FF:000049">
    <property type="entry name" value="steroid 21-hydroxylase isoform X1"/>
    <property type="match status" value="1"/>
</dbReference>
<dbReference type="PANTHER" id="PTHR24289">
    <property type="entry name" value="STEROID 17-ALPHA-HYDROXYLASE/17,20 LYASE"/>
    <property type="match status" value="1"/>
</dbReference>
<keyword evidence="9 22" id="KW-0560">Oxidoreductase</keyword>
<evidence type="ECO:0000256" key="11">
    <source>
        <dbReference type="ARBA" id="ARBA00023033"/>
    </source>
</evidence>
<name>A0A7M7NFD1_STRPU</name>
<evidence type="ECO:0000256" key="16">
    <source>
        <dbReference type="ARBA" id="ARBA00044217"/>
    </source>
</evidence>
<evidence type="ECO:0000256" key="13">
    <source>
        <dbReference type="ARBA" id="ARBA00023136"/>
    </source>
</evidence>
<keyword evidence="8" id="KW-0492">Microsome</keyword>
<dbReference type="RefSeq" id="XP_030835854.1">
    <property type="nucleotide sequence ID" value="XM_030979994.1"/>
</dbReference>
<keyword evidence="11 22" id="KW-0503">Monooxygenase</keyword>
<keyword evidence="23" id="KW-0812">Transmembrane</keyword>